<keyword evidence="6" id="KW-1185">Reference proteome</keyword>
<comment type="caution">
    <text evidence="5">The sequence shown here is derived from an EMBL/GenBank/DDBJ whole genome shotgun (WGS) entry which is preliminary data.</text>
</comment>
<dbReference type="SUPFAM" id="SSF52540">
    <property type="entry name" value="P-loop containing nucleoside triphosphate hydrolases"/>
    <property type="match status" value="1"/>
</dbReference>
<gene>
    <name evidence="5" type="ORF">GSLYS_00019683001</name>
</gene>
<dbReference type="PROSITE" id="PS51720">
    <property type="entry name" value="G_AIG1"/>
    <property type="match status" value="1"/>
</dbReference>
<reference evidence="5 6" key="1">
    <citation type="submission" date="2024-04" db="EMBL/GenBank/DDBJ databases">
        <authorList>
            <consortium name="Genoscope - CEA"/>
            <person name="William W."/>
        </authorList>
    </citation>
    <scope>NUCLEOTIDE SEQUENCE [LARGE SCALE GENOMIC DNA]</scope>
</reference>
<proteinExistence type="inferred from homology"/>
<name>A0AAV2IJ74_LYMST</name>
<evidence type="ECO:0000256" key="1">
    <source>
        <dbReference type="ARBA" id="ARBA00008535"/>
    </source>
</evidence>
<comment type="similarity">
    <text evidence="1">Belongs to the TRAFAC class TrmE-Era-EngA-EngB-Septin-like GTPase superfamily. AIG1/Toc34/Toc159-like paraseptin GTPase family. IAN subfamily.</text>
</comment>
<evidence type="ECO:0000259" key="4">
    <source>
        <dbReference type="PROSITE" id="PS51720"/>
    </source>
</evidence>
<evidence type="ECO:0000256" key="2">
    <source>
        <dbReference type="ARBA" id="ARBA00022741"/>
    </source>
</evidence>
<sequence>MRTLLLVGRSSNGKSSIGNSILGGQVFSLRSPSEGVRLGNERRSNNDYIVVDCSGIGDTVGEINRDVKCVIQSALDGLMLCDSEKEMTLNGKHHNSSGGPTLCNDNYKNQGTSDQNLKMDETVDELKCGFDALIFVLKYGVRFTKQEKDAVQMVKSIFGENVFRDWGILVFSYGDNFYLDTEDDGMTFEDWCQEQTGDIKTLFEEVGYRCVLFDNKSRDEKKQNLQREILTTYITKIMNSQKGKYTHAEFVSADAGKVKLLLQSQFKGIESDVQRLIQESDEGARKMEEIHPEWMSQLETLKQVHRQLLSEKEKLETKDQGTELLRDLVTQVRCQILKIKSALEKVSVSPGRHISNSEISNVNPGGHSANPEISAVSPGGSGGVIGETAVPSRARNLGDVESKRNADSESAISGSREWCIIRKYCCCFSQDRYNVLDETNPSIQKNESINSNGLNFLHR</sequence>
<dbReference type="PANTHER" id="PTHR10903:SF184">
    <property type="entry name" value="GTP-BINDING PROTEIN A"/>
    <property type="match status" value="1"/>
</dbReference>
<dbReference type="InterPro" id="IPR045058">
    <property type="entry name" value="GIMA/IAN/Toc"/>
</dbReference>
<feature type="domain" description="AIG1-type G" evidence="4">
    <location>
        <begin position="1"/>
        <end position="254"/>
    </location>
</feature>
<evidence type="ECO:0000256" key="3">
    <source>
        <dbReference type="ARBA" id="ARBA00023134"/>
    </source>
</evidence>
<evidence type="ECO:0000313" key="5">
    <source>
        <dbReference type="EMBL" id="CAL1546306.1"/>
    </source>
</evidence>
<protein>
    <recommendedName>
        <fullName evidence="4">AIG1-type G domain-containing protein</fullName>
    </recommendedName>
</protein>
<accession>A0AAV2IJ74</accession>
<dbReference type="InterPro" id="IPR006703">
    <property type="entry name" value="G_AIG1"/>
</dbReference>
<organism evidence="5 6">
    <name type="scientific">Lymnaea stagnalis</name>
    <name type="common">Great pond snail</name>
    <name type="synonym">Helix stagnalis</name>
    <dbReference type="NCBI Taxonomy" id="6523"/>
    <lineage>
        <taxon>Eukaryota</taxon>
        <taxon>Metazoa</taxon>
        <taxon>Spiralia</taxon>
        <taxon>Lophotrochozoa</taxon>
        <taxon>Mollusca</taxon>
        <taxon>Gastropoda</taxon>
        <taxon>Heterobranchia</taxon>
        <taxon>Euthyneura</taxon>
        <taxon>Panpulmonata</taxon>
        <taxon>Hygrophila</taxon>
        <taxon>Lymnaeoidea</taxon>
        <taxon>Lymnaeidae</taxon>
        <taxon>Lymnaea</taxon>
    </lineage>
</organism>
<dbReference type="GO" id="GO:0005525">
    <property type="term" value="F:GTP binding"/>
    <property type="evidence" value="ECO:0007669"/>
    <property type="project" value="UniProtKB-KW"/>
</dbReference>
<keyword evidence="2" id="KW-0547">Nucleotide-binding</keyword>
<dbReference type="Pfam" id="PF04548">
    <property type="entry name" value="AIG1"/>
    <property type="match status" value="2"/>
</dbReference>
<dbReference type="InterPro" id="IPR027417">
    <property type="entry name" value="P-loop_NTPase"/>
</dbReference>
<dbReference type="Gene3D" id="3.40.50.300">
    <property type="entry name" value="P-loop containing nucleotide triphosphate hydrolases"/>
    <property type="match status" value="1"/>
</dbReference>
<dbReference type="EMBL" id="CAXITT010000797">
    <property type="protein sequence ID" value="CAL1546306.1"/>
    <property type="molecule type" value="Genomic_DNA"/>
</dbReference>
<keyword evidence="3" id="KW-0342">GTP-binding</keyword>
<evidence type="ECO:0000313" key="6">
    <source>
        <dbReference type="Proteomes" id="UP001497497"/>
    </source>
</evidence>
<dbReference type="Proteomes" id="UP001497497">
    <property type="component" value="Unassembled WGS sequence"/>
</dbReference>
<dbReference type="AlphaFoldDB" id="A0AAV2IJ74"/>
<dbReference type="PANTHER" id="PTHR10903">
    <property type="entry name" value="GTPASE, IMAP FAMILY MEMBER-RELATED"/>
    <property type="match status" value="1"/>
</dbReference>